<dbReference type="FunFam" id="3.40.50.12780:FF:000001">
    <property type="entry name" value="Acetyl-coenzyme A synthetase"/>
    <property type="match status" value="1"/>
</dbReference>
<reference evidence="10 11" key="1">
    <citation type="submission" date="2024-03" db="EMBL/GenBank/DDBJ databases">
        <title>The Acrasis kona genome and developmental transcriptomes reveal deep origins of eukaryotic multicellular pathways.</title>
        <authorList>
            <person name="Sheikh S."/>
            <person name="Fu C.-J."/>
            <person name="Brown M.W."/>
            <person name="Baldauf S.L."/>
        </authorList>
    </citation>
    <scope>NUCLEOTIDE SEQUENCE [LARGE SCALE GENOMIC DNA]</scope>
    <source>
        <strain evidence="10 11">ATCC MYA-3509</strain>
    </source>
</reference>
<sequence length="698" mass="78621">MPEVDVQSQEIHHQDQHSEVFNPPAHISERAWVKSYNEYKNNYDASMDEQFYAGIAREFHWEKPFTQILDYNFSRKKGRVFVEWFKDGTTNVAYNCLDRNLNANRGDKIAFFYEGNEPTETNSITYKQLHEQVVDFSSVLRNMGVRRGHCVAIYMPMVVEIVVAMLACARIGAIHSVVFGGFSAESLANRILDSQARVLITTDGVFRGPKPVELKKCCDDACRIVNQQLTAGYNGIEKMVVYQRLGAEHLKLKEWVDGRDIWWHDAIKQIDRTIAPPAVEWMNAEDPLFMLYTSGSTGKPKGLVHTTGGYMVTAATTFKYVFDYHDQDIYFCTADCGWITGHTYLCYGPLLNGATSVLFEGIPTYPDESRCWRMIDRYNVTQFYTAPTAIRALMRFGDDKVTQTSTRNTLRILGSVGEPINPEAWMWYHRVVGNSNCAIVDTYWQTETGGIMITSQPGAVPTKPGSASVPFYGVVPAVMRKKSDQSEDLVLDNTDEQFKQDEFYEESQVEAEGYLVIKRPWPGLARTIYGDHGRYEETYFSMFDGYYATGDGCRRDKDGYYWLTGRIDDVLNVSGHRIGTAEVESALVGHKSIAEAAVVPMPHEIKGQGIYAYVTTKEGIVGDEALRAQLKSTVRVALGPIATPDVIHFTPSLPKTRSGKIMRRILRKIAEGLDSVSQLGDVSTLADPSVVDMLLKNK</sequence>
<keyword evidence="4 5" id="KW-0067">ATP-binding</keyword>
<dbReference type="GO" id="GO:0003987">
    <property type="term" value="F:acetate-CoA ligase activity"/>
    <property type="evidence" value="ECO:0007669"/>
    <property type="project" value="UniProtKB-UniRule"/>
</dbReference>
<dbReference type="InterPro" id="IPR020845">
    <property type="entry name" value="AMP-binding_CS"/>
</dbReference>
<evidence type="ECO:0000313" key="10">
    <source>
        <dbReference type="EMBL" id="KAL0485523.1"/>
    </source>
</evidence>
<dbReference type="PANTHER" id="PTHR24095">
    <property type="entry name" value="ACETYL-COENZYME A SYNTHETASE"/>
    <property type="match status" value="1"/>
</dbReference>
<dbReference type="InterPro" id="IPR025110">
    <property type="entry name" value="AMP-bd_C"/>
</dbReference>
<dbReference type="SUPFAM" id="SSF56801">
    <property type="entry name" value="Acetyl-CoA synthetase-like"/>
    <property type="match status" value="1"/>
</dbReference>
<evidence type="ECO:0000256" key="3">
    <source>
        <dbReference type="ARBA" id="ARBA00022741"/>
    </source>
</evidence>
<evidence type="ECO:0000256" key="6">
    <source>
        <dbReference type="SAM" id="Phobius"/>
    </source>
</evidence>
<evidence type="ECO:0000256" key="4">
    <source>
        <dbReference type="ARBA" id="ARBA00022840"/>
    </source>
</evidence>
<keyword evidence="11" id="KW-1185">Reference proteome</keyword>
<accession>A0AAW2Z6S0</accession>
<dbReference type="FunFam" id="3.30.300.30:FF:000004">
    <property type="entry name" value="Acetyl-coenzyme A synthetase"/>
    <property type="match status" value="1"/>
</dbReference>
<feature type="domain" description="Acetyl-coenzyme A synthetase N-terminal" evidence="9">
    <location>
        <begin position="43"/>
        <end position="96"/>
    </location>
</feature>
<comment type="catalytic activity">
    <reaction evidence="5">
        <text>acetate + ATP + CoA = acetyl-CoA + AMP + diphosphate</text>
        <dbReference type="Rhea" id="RHEA:23176"/>
        <dbReference type="ChEBI" id="CHEBI:30089"/>
        <dbReference type="ChEBI" id="CHEBI:30616"/>
        <dbReference type="ChEBI" id="CHEBI:33019"/>
        <dbReference type="ChEBI" id="CHEBI:57287"/>
        <dbReference type="ChEBI" id="CHEBI:57288"/>
        <dbReference type="ChEBI" id="CHEBI:456215"/>
        <dbReference type="EC" id="6.2.1.1"/>
    </reaction>
</comment>
<dbReference type="Pfam" id="PF13193">
    <property type="entry name" value="AMP-binding_C"/>
    <property type="match status" value="1"/>
</dbReference>
<dbReference type="EMBL" id="JAOPGA020001145">
    <property type="protein sequence ID" value="KAL0485523.1"/>
    <property type="molecule type" value="Genomic_DNA"/>
</dbReference>
<dbReference type="Pfam" id="PF16177">
    <property type="entry name" value="ACAS_N"/>
    <property type="match status" value="1"/>
</dbReference>
<dbReference type="GO" id="GO:0019427">
    <property type="term" value="P:acetyl-CoA biosynthetic process from acetate"/>
    <property type="evidence" value="ECO:0007669"/>
    <property type="project" value="InterPro"/>
</dbReference>
<evidence type="ECO:0000259" key="8">
    <source>
        <dbReference type="Pfam" id="PF13193"/>
    </source>
</evidence>
<dbReference type="Gene3D" id="3.40.50.12780">
    <property type="entry name" value="N-terminal domain of ligase-like"/>
    <property type="match status" value="1"/>
</dbReference>
<keyword evidence="6" id="KW-1133">Transmembrane helix</keyword>
<evidence type="ECO:0000256" key="5">
    <source>
        <dbReference type="RuleBase" id="RU361147"/>
    </source>
</evidence>
<dbReference type="PROSITE" id="PS00455">
    <property type="entry name" value="AMP_BINDING"/>
    <property type="match status" value="1"/>
</dbReference>
<feature type="domain" description="AMP-dependent synthetase/ligase" evidence="7">
    <location>
        <begin position="103"/>
        <end position="479"/>
    </location>
</feature>
<organism evidence="10 11">
    <name type="scientific">Acrasis kona</name>
    <dbReference type="NCBI Taxonomy" id="1008807"/>
    <lineage>
        <taxon>Eukaryota</taxon>
        <taxon>Discoba</taxon>
        <taxon>Heterolobosea</taxon>
        <taxon>Tetramitia</taxon>
        <taxon>Eutetramitia</taxon>
        <taxon>Acrasidae</taxon>
        <taxon>Acrasis</taxon>
    </lineage>
</organism>
<comment type="caution">
    <text evidence="10">The sequence shown here is derived from an EMBL/GenBank/DDBJ whole genome shotgun (WGS) entry which is preliminary data.</text>
</comment>
<gene>
    <name evidence="10" type="ORF">AKO1_003117</name>
</gene>
<dbReference type="PANTHER" id="PTHR24095:SF14">
    <property type="entry name" value="ACETYL-COENZYME A SYNTHETASE 1"/>
    <property type="match status" value="1"/>
</dbReference>
<evidence type="ECO:0000313" key="11">
    <source>
        <dbReference type="Proteomes" id="UP001431209"/>
    </source>
</evidence>
<dbReference type="NCBIfam" id="TIGR02188">
    <property type="entry name" value="Ac_CoA_lig_AcsA"/>
    <property type="match status" value="1"/>
</dbReference>
<dbReference type="Pfam" id="PF00501">
    <property type="entry name" value="AMP-binding"/>
    <property type="match status" value="1"/>
</dbReference>
<dbReference type="CDD" id="cd05966">
    <property type="entry name" value="ACS"/>
    <property type="match status" value="1"/>
</dbReference>
<dbReference type="EC" id="6.2.1.1" evidence="5"/>
<dbReference type="Gene3D" id="3.30.300.30">
    <property type="match status" value="1"/>
</dbReference>
<dbReference type="InterPro" id="IPR042099">
    <property type="entry name" value="ANL_N_sf"/>
</dbReference>
<keyword evidence="6" id="KW-0472">Membrane</keyword>
<proteinExistence type="inferred from homology"/>
<evidence type="ECO:0000259" key="7">
    <source>
        <dbReference type="Pfam" id="PF00501"/>
    </source>
</evidence>
<dbReference type="NCBIfam" id="NF001208">
    <property type="entry name" value="PRK00174.1"/>
    <property type="match status" value="1"/>
</dbReference>
<keyword evidence="6" id="KW-0812">Transmembrane</keyword>
<keyword evidence="2 5" id="KW-0436">Ligase</keyword>
<keyword evidence="3 5" id="KW-0547">Nucleotide-binding</keyword>
<dbReference type="AlphaFoldDB" id="A0AAW2Z6S0"/>
<feature type="domain" description="AMP-binding enzyme C-terminal" evidence="8">
    <location>
        <begin position="582"/>
        <end position="660"/>
    </location>
</feature>
<dbReference type="InterPro" id="IPR011904">
    <property type="entry name" value="Ac_CoA_lig"/>
</dbReference>
<dbReference type="GO" id="GO:0005524">
    <property type="term" value="F:ATP binding"/>
    <property type="evidence" value="ECO:0007669"/>
    <property type="project" value="UniProtKB-UniRule"/>
</dbReference>
<evidence type="ECO:0000256" key="2">
    <source>
        <dbReference type="ARBA" id="ARBA00022598"/>
    </source>
</evidence>
<feature type="transmembrane region" description="Helical" evidence="6">
    <location>
        <begin position="151"/>
        <end position="173"/>
    </location>
</feature>
<evidence type="ECO:0000259" key="9">
    <source>
        <dbReference type="Pfam" id="PF16177"/>
    </source>
</evidence>
<comment type="similarity">
    <text evidence="1 5">Belongs to the ATP-dependent AMP-binding enzyme family.</text>
</comment>
<name>A0AAW2Z6S0_9EUKA</name>
<evidence type="ECO:0000256" key="1">
    <source>
        <dbReference type="ARBA" id="ARBA00006432"/>
    </source>
</evidence>
<dbReference type="Proteomes" id="UP001431209">
    <property type="component" value="Unassembled WGS sequence"/>
</dbReference>
<dbReference type="InterPro" id="IPR000873">
    <property type="entry name" value="AMP-dep_synth/lig_dom"/>
</dbReference>
<dbReference type="InterPro" id="IPR045851">
    <property type="entry name" value="AMP-bd_C_sf"/>
</dbReference>
<dbReference type="GO" id="GO:0016208">
    <property type="term" value="F:AMP binding"/>
    <property type="evidence" value="ECO:0007669"/>
    <property type="project" value="InterPro"/>
</dbReference>
<protein>
    <recommendedName>
        <fullName evidence="5">Acetyl-coenzyme A synthetase</fullName>
        <ecNumber evidence="5">6.2.1.1</ecNumber>
    </recommendedName>
</protein>
<dbReference type="InterPro" id="IPR032387">
    <property type="entry name" value="ACAS_N"/>
</dbReference>